<gene>
    <name evidence="2" type="ORF">HPO_00935</name>
</gene>
<comment type="caution">
    <text evidence="2">The sequence shown here is derived from an EMBL/GenBank/DDBJ whole genome shotgun (WGS) entry which is preliminary data.</text>
</comment>
<dbReference type="PATRIC" id="fig|1280954.3.peg.192"/>
<protein>
    <recommendedName>
        <fullName evidence="4">Lipoprotein</fullName>
    </recommendedName>
</protein>
<evidence type="ECO:0008006" key="4">
    <source>
        <dbReference type="Google" id="ProtNLM"/>
    </source>
</evidence>
<organism evidence="2 3">
    <name type="scientific">Hyphomonas polymorpha PS728</name>
    <dbReference type="NCBI Taxonomy" id="1280954"/>
    <lineage>
        <taxon>Bacteria</taxon>
        <taxon>Pseudomonadati</taxon>
        <taxon>Pseudomonadota</taxon>
        <taxon>Alphaproteobacteria</taxon>
        <taxon>Hyphomonadales</taxon>
        <taxon>Hyphomonadaceae</taxon>
        <taxon>Hyphomonas</taxon>
    </lineage>
</organism>
<feature type="chain" id="PRO_5001618921" description="Lipoprotein" evidence="1">
    <location>
        <begin position="22"/>
        <end position="150"/>
    </location>
</feature>
<name>A0A062VDG4_9PROT</name>
<sequence>MIIRTLAVAALLAATSLPAMAEFDDSSNINGAFAHGKASSDKPVTANHYWTCAAFWHVWSVFAYDELGEVVLGKLDPALSQAAARDASAQWERQAALKMGLGMGELDAETEVYIENQTETAWDLAEGVFWGEDYSLVAILGQCAAPPTAD</sequence>
<reference evidence="2 3" key="1">
    <citation type="journal article" date="2014" name="Antonie Van Leeuwenhoek">
        <title>Hyphomonas beringensis sp. nov. and Hyphomonas chukchiensis sp. nov., isolated from surface seawater of the Bering Sea and Chukchi Sea.</title>
        <authorList>
            <person name="Li C."/>
            <person name="Lai Q."/>
            <person name="Li G."/>
            <person name="Dong C."/>
            <person name="Wang J."/>
            <person name="Liao Y."/>
            <person name="Shao Z."/>
        </authorList>
    </citation>
    <scope>NUCLEOTIDE SEQUENCE [LARGE SCALE GENOMIC DNA]</scope>
    <source>
        <strain evidence="2 3">PS728</strain>
    </source>
</reference>
<dbReference type="Proteomes" id="UP000027100">
    <property type="component" value="Unassembled WGS sequence"/>
</dbReference>
<dbReference type="AlphaFoldDB" id="A0A062VDG4"/>
<evidence type="ECO:0000313" key="3">
    <source>
        <dbReference type="Proteomes" id="UP000027100"/>
    </source>
</evidence>
<dbReference type="OrthoDB" id="7410947at2"/>
<accession>A0A062VDG4</accession>
<dbReference type="EMBL" id="ARYM01000001">
    <property type="protein sequence ID" value="KDA00550.1"/>
    <property type="molecule type" value="Genomic_DNA"/>
</dbReference>
<keyword evidence="1" id="KW-0732">Signal</keyword>
<dbReference type="STRING" id="1280954.HPO_00935"/>
<evidence type="ECO:0000256" key="1">
    <source>
        <dbReference type="SAM" id="SignalP"/>
    </source>
</evidence>
<evidence type="ECO:0000313" key="2">
    <source>
        <dbReference type="EMBL" id="KDA00550.1"/>
    </source>
</evidence>
<feature type="signal peptide" evidence="1">
    <location>
        <begin position="1"/>
        <end position="21"/>
    </location>
</feature>
<keyword evidence="3" id="KW-1185">Reference proteome</keyword>
<dbReference type="RefSeq" id="WP_035593344.1">
    <property type="nucleotide sequence ID" value="NZ_ARYM01000001.1"/>
</dbReference>
<proteinExistence type="predicted"/>